<dbReference type="InterPro" id="IPR029063">
    <property type="entry name" value="SAM-dependent_MTases_sf"/>
</dbReference>
<organism evidence="2">
    <name type="scientific">viral metagenome</name>
    <dbReference type="NCBI Taxonomy" id="1070528"/>
    <lineage>
        <taxon>unclassified sequences</taxon>
        <taxon>metagenomes</taxon>
        <taxon>organismal metagenomes</taxon>
    </lineage>
</organism>
<dbReference type="PANTHER" id="PTHR34203">
    <property type="entry name" value="METHYLTRANSFERASE, FKBM FAMILY PROTEIN"/>
    <property type="match status" value="1"/>
</dbReference>
<dbReference type="PANTHER" id="PTHR34203:SF15">
    <property type="entry name" value="SLL1173 PROTEIN"/>
    <property type="match status" value="1"/>
</dbReference>
<proteinExistence type="predicted"/>
<evidence type="ECO:0000313" key="2">
    <source>
        <dbReference type="EMBL" id="QHU12382.1"/>
    </source>
</evidence>
<evidence type="ECO:0000259" key="1">
    <source>
        <dbReference type="Pfam" id="PF05050"/>
    </source>
</evidence>
<name>A0A6C0K2W4_9ZZZZ</name>
<protein>
    <recommendedName>
        <fullName evidence="1">Methyltransferase FkbM domain-containing protein</fullName>
    </recommendedName>
</protein>
<feature type="domain" description="Methyltransferase FkbM" evidence="1">
    <location>
        <begin position="53"/>
        <end position="180"/>
    </location>
</feature>
<dbReference type="AlphaFoldDB" id="A0A6C0K2W4"/>
<dbReference type="Pfam" id="PF05050">
    <property type="entry name" value="Methyltransf_21"/>
    <property type="match status" value="1"/>
</dbReference>
<sequence>MSYPWIIDIDSADDPRKGIKIAHIISGNDGDVCNSCVTYHLLSGDEPKYCIDIGVDEGWWSFFATSVNPNCKVDAFEPNPVSYKALLPYLVEQNQITLYNLAISDCEGGTIPFSIEGGQSNSRSHSEYMVPCTRLDKYIRKPVSLIKIDTEGHEMVILKTLRPYLDNIEAIIFEFSVYWYGTSKGECVSVALEEITFLKSHYNYMYVLSRRGNPEVYEIIDYDEIYEFIVESYDLQKQVDIVVCNKPITVAVEAAQSNLLSCV</sequence>
<dbReference type="InterPro" id="IPR052514">
    <property type="entry name" value="SAM-dependent_MTase"/>
</dbReference>
<accession>A0A6C0K2W4</accession>
<dbReference type="Gene3D" id="3.40.50.150">
    <property type="entry name" value="Vaccinia Virus protein VP39"/>
    <property type="match status" value="1"/>
</dbReference>
<reference evidence="2" key="1">
    <citation type="journal article" date="2020" name="Nature">
        <title>Giant virus diversity and host interactions through global metagenomics.</title>
        <authorList>
            <person name="Schulz F."/>
            <person name="Roux S."/>
            <person name="Paez-Espino D."/>
            <person name="Jungbluth S."/>
            <person name="Walsh D.A."/>
            <person name="Denef V.J."/>
            <person name="McMahon K.D."/>
            <person name="Konstantinidis K.T."/>
            <person name="Eloe-Fadrosh E.A."/>
            <person name="Kyrpides N.C."/>
            <person name="Woyke T."/>
        </authorList>
    </citation>
    <scope>NUCLEOTIDE SEQUENCE</scope>
    <source>
        <strain evidence="2">GVMAG-S-1101171-110</strain>
    </source>
</reference>
<dbReference type="EMBL" id="MN740799">
    <property type="protein sequence ID" value="QHU12382.1"/>
    <property type="molecule type" value="Genomic_DNA"/>
</dbReference>
<dbReference type="SUPFAM" id="SSF53335">
    <property type="entry name" value="S-adenosyl-L-methionine-dependent methyltransferases"/>
    <property type="match status" value="1"/>
</dbReference>
<dbReference type="InterPro" id="IPR006342">
    <property type="entry name" value="FkbM_mtfrase"/>
</dbReference>
<dbReference type="NCBIfam" id="TIGR01444">
    <property type="entry name" value="fkbM_fam"/>
    <property type="match status" value="1"/>
</dbReference>